<protein>
    <submittedName>
        <fullName evidence="1">Uncharacterized protein</fullName>
    </submittedName>
</protein>
<keyword evidence="2" id="KW-1185">Reference proteome</keyword>
<dbReference type="EMBL" id="JALLAZ020001298">
    <property type="protein sequence ID" value="KAL3777325.1"/>
    <property type="molecule type" value="Genomic_DNA"/>
</dbReference>
<dbReference type="Proteomes" id="UP001530315">
    <property type="component" value="Unassembled WGS sequence"/>
</dbReference>
<reference evidence="1 2" key="1">
    <citation type="submission" date="2024-10" db="EMBL/GenBank/DDBJ databases">
        <title>Updated reference genomes for cyclostephanoid diatoms.</title>
        <authorList>
            <person name="Roberts W.R."/>
            <person name="Alverson A.J."/>
        </authorList>
    </citation>
    <scope>NUCLEOTIDE SEQUENCE [LARGE SCALE GENOMIC DNA]</scope>
    <source>
        <strain evidence="1 2">AJA276-08</strain>
    </source>
</reference>
<gene>
    <name evidence="1" type="ORF">ACHAW5_005961</name>
</gene>
<sequence length="308" mass="34909">MNLALPRMDPRYSYDDEGTATTNVTLVVYAGPSTPESHPFTKLYIKNFEFFLRNGVECDSHDTVIVVAREYYAAYLPWIRRLDRQCKQAGSRGRTNDGRVILVSRRRDCYDMEAAHLTLYGGVSGLRDIASYDYFVFVNCGVTGPAPPSANRPAPWTSHFTGLLDDRVKMTGLSMNCKLVDAIHIQSMAYAVDKIGLALIMESGAIFDCLEKPHMNAQFYIIKNYEQKMGRTILDAGYALRPMIGGADMIITKSNLRDCVPCEFYNLKENHVDAVVDVRGLTPGCDVRNRYRDIWMESRYDIIYSHFA</sequence>
<evidence type="ECO:0000313" key="2">
    <source>
        <dbReference type="Proteomes" id="UP001530315"/>
    </source>
</evidence>
<comment type="caution">
    <text evidence="1">The sequence shown here is derived from an EMBL/GenBank/DDBJ whole genome shotgun (WGS) entry which is preliminary data.</text>
</comment>
<name>A0ABD3NMW8_9STRA</name>
<dbReference type="AlphaFoldDB" id="A0ABD3NMW8"/>
<evidence type="ECO:0000313" key="1">
    <source>
        <dbReference type="EMBL" id="KAL3777325.1"/>
    </source>
</evidence>
<organism evidence="1 2">
    <name type="scientific">Stephanodiscus triporus</name>
    <dbReference type="NCBI Taxonomy" id="2934178"/>
    <lineage>
        <taxon>Eukaryota</taxon>
        <taxon>Sar</taxon>
        <taxon>Stramenopiles</taxon>
        <taxon>Ochrophyta</taxon>
        <taxon>Bacillariophyta</taxon>
        <taxon>Coscinodiscophyceae</taxon>
        <taxon>Thalassiosirophycidae</taxon>
        <taxon>Stephanodiscales</taxon>
        <taxon>Stephanodiscaceae</taxon>
        <taxon>Stephanodiscus</taxon>
    </lineage>
</organism>
<proteinExistence type="predicted"/>
<accession>A0ABD3NMW8</accession>